<dbReference type="Gramene" id="ONIVA03G15910.1">
    <property type="protein sequence ID" value="ONIVA03G15910.1"/>
    <property type="gene ID" value="ONIVA03G15910"/>
</dbReference>
<sequence>MEASSVAWRRRGSGAATGGGCGRPFVGAVAASNSHRRLGGDAVRLWAFLATVASRVSTTGPLAALAGSGRRWLKPCRAFGRFDDDDAVGTVFLLEGVVMALSHLPHKSPGVNLAPASDERRWRYTSVAAVVKSALLGRLGG</sequence>
<reference evidence="1" key="1">
    <citation type="submission" date="2015-04" db="UniProtKB">
        <authorList>
            <consortium name="EnsemblPlants"/>
        </authorList>
    </citation>
    <scope>IDENTIFICATION</scope>
    <source>
        <strain evidence="1">SL10</strain>
    </source>
</reference>
<evidence type="ECO:0000313" key="1">
    <source>
        <dbReference type="EnsemblPlants" id="ONIVA03G15910.1"/>
    </source>
</evidence>
<keyword evidence="2" id="KW-1185">Reference proteome</keyword>
<evidence type="ECO:0000313" key="2">
    <source>
        <dbReference type="Proteomes" id="UP000006591"/>
    </source>
</evidence>
<name>A0A0E0GLH9_ORYNI</name>
<proteinExistence type="predicted"/>
<dbReference type="AlphaFoldDB" id="A0A0E0GLH9"/>
<organism evidence="1">
    <name type="scientific">Oryza nivara</name>
    <name type="common">Indian wild rice</name>
    <name type="synonym">Oryza sativa f. spontanea</name>
    <dbReference type="NCBI Taxonomy" id="4536"/>
    <lineage>
        <taxon>Eukaryota</taxon>
        <taxon>Viridiplantae</taxon>
        <taxon>Streptophyta</taxon>
        <taxon>Embryophyta</taxon>
        <taxon>Tracheophyta</taxon>
        <taxon>Spermatophyta</taxon>
        <taxon>Magnoliopsida</taxon>
        <taxon>Liliopsida</taxon>
        <taxon>Poales</taxon>
        <taxon>Poaceae</taxon>
        <taxon>BOP clade</taxon>
        <taxon>Oryzoideae</taxon>
        <taxon>Oryzeae</taxon>
        <taxon>Oryzinae</taxon>
        <taxon>Oryza</taxon>
    </lineage>
</organism>
<accession>A0A0E0GLH9</accession>
<dbReference type="EnsemblPlants" id="ONIVA03G15910.1">
    <property type="protein sequence ID" value="ONIVA03G15910.1"/>
    <property type="gene ID" value="ONIVA03G15910"/>
</dbReference>
<dbReference type="Proteomes" id="UP000006591">
    <property type="component" value="Chromosome 3"/>
</dbReference>
<reference evidence="1" key="2">
    <citation type="submission" date="2018-04" db="EMBL/GenBank/DDBJ databases">
        <title>OnivRS2 (Oryza nivara Reference Sequence Version 2).</title>
        <authorList>
            <person name="Zhang J."/>
            <person name="Kudrna D."/>
            <person name="Lee S."/>
            <person name="Talag J."/>
            <person name="Rajasekar S."/>
            <person name="Welchert J."/>
            <person name="Hsing Y.-I."/>
            <person name="Wing R.A."/>
        </authorList>
    </citation>
    <scope>NUCLEOTIDE SEQUENCE [LARGE SCALE GENOMIC DNA]</scope>
    <source>
        <strain evidence="1">SL10</strain>
    </source>
</reference>
<dbReference type="HOGENOM" id="CLU_1828426_0_0_1"/>
<protein>
    <submittedName>
        <fullName evidence="1">Uncharacterized protein</fullName>
    </submittedName>
</protein>